<accession>A0AA40LG25</accession>
<dbReference type="PANTHER" id="PTHR46599">
    <property type="entry name" value="PIGGYBAC TRANSPOSABLE ELEMENT-DERIVED PROTEIN 4"/>
    <property type="match status" value="1"/>
</dbReference>
<evidence type="ECO:0000256" key="1">
    <source>
        <dbReference type="SAM" id="MobiDB-lite"/>
    </source>
</evidence>
<evidence type="ECO:0000313" key="3">
    <source>
        <dbReference type="EMBL" id="KAK1330554.1"/>
    </source>
</evidence>
<feature type="region of interest" description="Disordered" evidence="1">
    <location>
        <begin position="316"/>
        <end position="337"/>
    </location>
</feature>
<protein>
    <recommendedName>
        <fullName evidence="2">PiggyBac transposable element-derived protein domain-containing protein</fullName>
    </recommendedName>
</protein>
<evidence type="ECO:0000313" key="4">
    <source>
        <dbReference type="Proteomes" id="UP001177744"/>
    </source>
</evidence>
<dbReference type="AlphaFoldDB" id="A0AA40LG25"/>
<dbReference type="EMBL" id="JAULJE010000021">
    <property type="protein sequence ID" value="KAK1330554.1"/>
    <property type="molecule type" value="Genomic_DNA"/>
</dbReference>
<proteinExistence type="predicted"/>
<dbReference type="PANTHER" id="PTHR46599:SF3">
    <property type="entry name" value="PIGGYBAC TRANSPOSABLE ELEMENT-DERIVED PROTEIN 4"/>
    <property type="match status" value="1"/>
</dbReference>
<dbReference type="Pfam" id="PF13843">
    <property type="entry name" value="DDE_Tnp_1_7"/>
    <property type="match status" value="1"/>
</dbReference>
<organism evidence="3 4">
    <name type="scientific">Cnephaeus nilssonii</name>
    <name type="common">Northern bat</name>
    <name type="synonym">Eptesicus nilssonii</name>
    <dbReference type="NCBI Taxonomy" id="3371016"/>
    <lineage>
        <taxon>Eukaryota</taxon>
        <taxon>Metazoa</taxon>
        <taxon>Chordata</taxon>
        <taxon>Craniata</taxon>
        <taxon>Vertebrata</taxon>
        <taxon>Euteleostomi</taxon>
        <taxon>Mammalia</taxon>
        <taxon>Eutheria</taxon>
        <taxon>Laurasiatheria</taxon>
        <taxon>Chiroptera</taxon>
        <taxon>Yangochiroptera</taxon>
        <taxon>Vespertilionidae</taxon>
        <taxon>Cnephaeus</taxon>
    </lineage>
</organism>
<evidence type="ECO:0000259" key="2">
    <source>
        <dbReference type="Pfam" id="PF13843"/>
    </source>
</evidence>
<comment type="caution">
    <text evidence="3">The sequence shown here is derived from an EMBL/GenBank/DDBJ whole genome shotgun (WGS) entry which is preliminary data.</text>
</comment>
<gene>
    <name evidence="3" type="ORF">QTO34_010744</name>
</gene>
<sequence length="356" mass="41049">MKFRERFCPGREIAVDEAVVGFKGKIHFITYNPKKPTKWGIRSYDPLRFKMWLLHSFVPYYGGITSETLVRPDLPFTSRIVLELHERLKNSVPGSQGYHFFTDRYYTSVTLAKELFKEKTHLTGTIMPNRKDNPPIIKHPKLMKGEIVTFRDENVMLLAWKDKRIVTMLSTWDTSETESVERRVRGGGKEIVLKPKVVTNYTKKSKEEEERRFIFAKHVNVNQVFMWVPRTTGIFTRTSHRLPGLGTASPVPGFVRKDVWKAWSGQVGQDACYEREGGGRRNLQEQSATVKTRLQTPESAAKTRWQTLAGVCSKDEDGSLQQRWQTPAGVCSKDEDGRLQLESAAKQQRRRWQTPA</sequence>
<dbReference type="Proteomes" id="UP001177744">
    <property type="component" value="Unassembled WGS sequence"/>
</dbReference>
<feature type="region of interest" description="Disordered" evidence="1">
    <location>
        <begin position="278"/>
        <end position="300"/>
    </location>
</feature>
<name>A0AA40LG25_CNENI</name>
<feature type="compositionally biased region" description="Polar residues" evidence="1">
    <location>
        <begin position="284"/>
        <end position="298"/>
    </location>
</feature>
<feature type="domain" description="PiggyBac transposable element-derived protein" evidence="2">
    <location>
        <begin position="2"/>
        <end position="213"/>
    </location>
</feature>
<reference evidence="3" key="1">
    <citation type="submission" date="2023-06" db="EMBL/GenBank/DDBJ databases">
        <title>Reference genome for the Northern bat (Eptesicus nilssonii), a most northern bat species.</title>
        <authorList>
            <person name="Laine V.N."/>
            <person name="Pulliainen A.T."/>
            <person name="Lilley T.M."/>
        </authorList>
    </citation>
    <scope>NUCLEOTIDE SEQUENCE</scope>
    <source>
        <strain evidence="3">BLF_Eptnil</strain>
        <tissue evidence="3">Kidney</tissue>
    </source>
</reference>
<keyword evidence="4" id="KW-1185">Reference proteome</keyword>
<dbReference type="InterPro" id="IPR029526">
    <property type="entry name" value="PGBD"/>
</dbReference>